<reference evidence="2 3" key="1">
    <citation type="submission" date="2021-02" db="EMBL/GenBank/DDBJ databases">
        <title>Characterization of Marinitoga sp. nov. str. BP5-C20A.</title>
        <authorList>
            <person name="Erauso G."/>
            <person name="Postec A."/>
        </authorList>
    </citation>
    <scope>NUCLEOTIDE SEQUENCE [LARGE SCALE GENOMIC DNA]</scope>
    <source>
        <strain evidence="2 3">BP5-C20A</strain>
    </source>
</reference>
<keyword evidence="2" id="KW-0969">Cilium</keyword>
<dbReference type="InterPro" id="IPR017585">
    <property type="entry name" value="SAF_FlgA"/>
</dbReference>
<dbReference type="Pfam" id="PF13144">
    <property type="entry name" value="ChapFlgA"/>
    <property type="match status" value="1"/>
</dbReference>
<dbReference type="EMBL" id="CP069362">
    <property type="protein sequence ID" value="WGS65777.1"/>
    <property type="molecule type" value="Genomic_DNA"/>
</dbReference>
<gene>
    <name evidence="2" type="ORF">JRV97_04290</name>
</gene>
<keyword evidence="2" id="KW-0966">Cell projection</keyword>
<keyword evidence="3" id="KW-1185">Reference proteome</keyword>
<proteinExistence type="predicted"/>
<dbReference type="Gene3D" id="2.30.30.760">
    <property type="match status" value="1"/>
</dbReference>
<keyword evidence="2" id="KW-0282">Flagellum</keyword>
<accession>A0ABY8PT38</accession>
<protein>
    <submittedName>
        <fullName evidence="2">Flagella basal body P-ring formation protein FlgA</fullName>
    </submittedName>
</protein>
<dbReference type="Proteomes" id="UP001232493">
    <property type="component" value="Chromosome"/>
</dbReference>
<sequence>MKRIFVIIFSIFFYINLFSNITIPATLISYDKIFSLKDIFPDIKSDRTLAFFTGNYLTYDSSTLKNIILSTTNFSDITFESTIITISYNPSNVTLTKNSSESNTEFYLKKYFENTLLENTPKATINEFEISKYMKDTKISTILNLDYRRSMNNVYGNFLVLDDLNMKKYISFKANISNFDYVYFSKENINFKTPLNINLVEKKLIDIYSLNMIPLKVSEKNLSKFMANRTIRKGEIIYENAVKKIPDVKAGQIIPVEVYYDGVKILSWVKVLNDAIIGDIIMARNEKTGVLINGKLFPGPKMIINIGGNL</sequence>
<name>A0ABY8PT38_9BACT</name>
<evidence type="ECO:0000313" key="2">
    <source>
        <dbReference type="EMBL" id="WGS65777.1"/>
    </source>
</evidence>
<evidence type="ECO:0000313" key="3">
    <source>
        <dbReference type="Proteomes" id="UP001232493"/>
    </source>
</evidence>
<feature type="domain" description="Flagella basal body P-ring formation protein FlgA SAF" evidence="1">
    <location>
        <begin position="182"/>
        <end position="295"/>
    </location>
</feature>
<organism evidence="2 3">
    <name type="scientific">Marinitoga aeolica</name>
    <dbReference type="NCBI Taxonomy" id="2809031"/>
    <lineage>
        <taxon>Bacteria</taxon>
        <taxon>Thermotogati</taxon>
        <taxon>Thermotogota</taxon>
        <taxon>Thermotogae</taxon>
        <taxon>Petrotogales</taxon>
        <taxon>Petrotogaceae</taxon>
        <taxon>Marinitoga</taxon>
    </lineage>
</organism>
<dbReference type="RefSeq" id="WP_281000532.1">
    <property type="nucleotide sequence ID" value="NZ_CP069362.1"/>
</dbReference>
<evidence type="ECO:0000259" key="1">
    <source>
        <dbReference type="Pfam" id="PF13144"/>
    </source>
</evidence>